<evidence type="ECO:0000313" key="2">
    <source>
        <dbReference type="Proteomes" id="UP000485058"/>
    </source>
</evidence>
<comment type="caution">
    <text evidence="1">The sequence shown here is derived from an EMBL/GenBank/DDBJ whole genome shotgun (WGS) entry which is preliminary data.</text>
</comment>
<organism evidence="1 2">
    <name type="scientific">Haematococcus lacustris</name>
    <name type="common">Green alga</name>
    <name type="synonym">Haematococcus pluvialis</name>
    <dbReference type="NCBI Taxonomy" id="44745"/>
    <lineage>
        <taxon>Eukaryota</taxon>
        <taxon>Viridiplantae</taxon>
        <taxon>Chlorophyta</taxon>
        <taxon>core chlorophytes</taxon>
        <taxon>Chlorophyceae</taxon>
        <taxon>CS clade</taxon>
        <taxon>Chlamydomonadales</taxon>
        <taxon>Haematococcaceae</taxon>
        <taxon>Haematococcus</taxon>
    </lineage>
</organism>
<evidence type="ECO:0000313" key="1">
    <source>
        <dbReference type="EMBL" id="GFH22065.1"/>
    </source>
</evidence>
<dbReference type="Proteomes" id="UP000485058">
    <property type="component" value="Unassembled WGS sequence"/>
</dbReference>
<sequence>MKKPSSLASEHWCGPLCCLQSHRDRVKDFNDYLAKLSWAAEQLHWDPCSGPATQCCRDKAQAGIGAAADGEVSWPTARGPERAHLLVCWALQERLRECDSYSTQVA</sequence>
<reference evidence="1 2" key="1">
    <citation type="submission" date="2020-02" db="EMBL/GenBank/DDBJ databases">
        <title>Draft genome sequence of Haematococcus lacustris strain NIES-144.</title>
        <authorList>
            <person name="Morimoto D."/>
            <person name="Nakagawa S."/>
            <person name="Yoshida T."/>
            <person name="Sawayama S."/>
        </authorList>
    </citation>
    <scope>NUCLEOTIDE SEQUENCE [LARGE SCALE GENOMIC DNA]</scope>
    <source>
        <strain evidence="1 2">NIES-144</strain>
    </source>
</reference>
<dbReference type="EMBL" id="BLLF01001960">
    <property type="protein sequence ID" value="GFH22065.1"/>
    <property type="molecule type" value="Genomic_DNA"/>
</dbReference>
<keyword evidence="2" id="KW-1185">Reference proteome</keyword>
<proteinExistence type="predicted"/>
<accession>A0A699ZJA0</accession>
<dbReference type="AlphaFoldDB" id="A0A699ZJA0"/>
<gene>
    <name evidence="1" type="ORF">HaLaN_19471</name>
</gene>
<name>A0A699ZJA0_HAELA</name>
<protein>
    <submittedName>
        <fullName evidence="1">Uncharacterized protein</fullName>
    </submittedName>
</protein>